<organism evidence="2 3">
    <name type="scientific">Symbiodinium pilosum</name>
    <name type="common">Dinoflagellate</name>
    <dbReference type="NCBI Taxonomy" id="2952"/>
    <lineage>
        <taxon>Eukaryota</taxon>
        <taxon>Sar</taxon>
        <taxon>Alveolata</taxon>
        <taxon>Dinophyceae</taxon>
        <taxon>Suessiales</taxon>
        <taxon>Symbiodiniaceae</taxon>
        <taxon>Symbiodinium</taxon>
    </lineage>
</organism>
<dbReference type="Proteomes" id="UP000649617">
    <property type="component" value="Unassembled WGS sequence"/>
</dbReference>
<evidence type="ECO:0000313" key="3">
    <source>
        <dbReference type="Proteomes" id="UP000649617"/>
    </source>
</evidence>
<evidence type="ECO:0000313" key="2">
    <source>
        <dbReference type="EMBL" id="CAE7618823.1"/>
    </source>
</evidence>
<feature type="region of interest" description="Disordered" evidence="1">
    <location>
        <begin position="105"/>
        <end position="131"/>
    </location>
</feature>
<sequence>MPNIIGRFSLCAGFDGVCPWKQAFGLNLDLESGRQCPLCGAESLRAALESRGGQDLTGGLLRLKNTDQAAYQLALRRLDRFHGADLMNTYQSRVERAEARQRVAVLRRPAANAGEGRPDGLPNDQQAANGS</sequence>
<reference evidence="2" key="1">
    <citation type="submission" date="2021-02" db="EMBL/GenBank/DDBJ databases">
        <authorList>
            <person name="Dougan E. K."/>
            <person name="Rhodes N."/>
            <person name="Thang M."/>
            <person name="Chan C."/>
        </authorList>
    </citation>
    <scope>NUCLEOTIDE SEQUENCE</scope>
</reference>
<gene>
    <name evidence="2" type="ORF">SPIL2461_LOCUS16238</name>
</gene>
<comment type="caution">
    <text evidence="2">The sequence shown here is derived from an EMBL/GenBank/DDBJ whole genome shotgun (WGS) entry which is preliminary data.</text>
</comment>
<keyword evidence="3" id="KW-1185">Reference proteome</keyword>
<name>A0A812VGI8_SYMPI</name>
<evidence type="ECO:0000256" key="1">
    <source>
        <dbReference type="SAM" id="MobiDB-lite"/>
    </source>
</evidence>
<dbReference type="AlphaFoldDB" id="A0A812VGI8"/>
<dbReference type="EMBL" id="CAJNIZ010041932">
    <property type="protein sequence ID" value="CAE7618823.1"/>
    <property type="molecule type" value="Genomic_DNA"/>
</dbReference>
<proteinExistence type="predicted"/>
<protein>
    <submittedName>
        <fullName evidence="2">Uncharacterized protein</fullName>
    </submittedName>
</protein>
<accession>A0A812VGI8</accession>